<dbReference type="Proteomes" id="UP000283652">
    <property type="component" value="Unassembled WGS sequence"/>
</dbReference>
<gene>
    <name evidence="2" type="ORF">DWY33_07650</name>
</gene>
<dbReference type="GO" id="GO:0003677">
    <property type="term" value="F:DNA binding"/>
    <property type="evidence" value="ECO:0007669"/>
    <property type="project" value="InterPro"/>
</dbReference>
<sequence length="293" mass="33664">MHKIDIGINTEDKEIQFDYVSAKKKLKSAMDGKITQTRLAEITGIPQGRISTCLNENNSDFFTFEQVYRICSILGLSMDEITGLKDKQAKSTVYSLSDACSALCDLHRIMPLCVSTAEIETITIHKNETLKPEKKTRTVLFSEYQACDEMIDEFKKVSSIGFDMLSLWENNYKEKHTNELKEYGFCSMGEHFYKWIRNWVSELVEQASKIYHAQIEAPHSHIEDTAIKEGVAHAELIYSIFERAMQEDLNILYNLIDSYIGINKIPTSSVEHIALNLFKKVYEEKHPTPNNNL</sequence>
<dbReference type="InterPro" id="IPR001387">
    <property type="entry name" value="Cro/C1-type_HTH"/>
</dbReference>
<dbReference type="PROSITE" id="PS50943">
    <property type="entry name" value="HTH_CROC1"/>
    <property type="match status" value="1"/>
</dbReference>
<dbReference type="Pfam" id="PF13443">
    <property type="entry name" value="HTH_26"/>
    <property type="match status" value="1"/>
</dbReference>
<name>A0A412F0V0_9FIRM</name>
<comment type="caution">
    <text evidence="2">The sequence shown here is derived from an EMBL/GenBank/DDBJ whole genome shotgun (WGS) entry which is preliminary data.</text>
</comment>
<protein>
    <submittedName>
        <fullName evidence="2">XRE family transcriptional regulator</fullName>
    </submittedName>
</protein>
<accession>A0A412F0V0</accession>
<dbReference type="CDD" id="cd00093">
    <property type="entry name" value="HTH_XRE"/>
    <property type="match status" value="1"/>
</dbReference>
<evidence type="ECO:0000313" key="3">
    <source>
        <dbReference type="Proteomes" id="UP000283652"/>
    </source>
</evidence>
<organism evidence="2 3">
    <name type="scientific">Dorea formicigenerans</name>
    <dbReference type="NCBI Taxonomy" id="39486"/>
    <lineage>
        <taxon>Bacteria</taxon>
        <taxon>Bacillati</taxon>
        <taxon>Bacillota</taxon>
        <taxon>Clostridia</taxon>
        <taxon>Lachnospirales</taxon>
        <taxon>Lachnospiraceae</taxon>
        <taxon>Dorea</taxon>
    </lineage>
</organism>
<dbReference type="AlphaFoldDB" id="A0A412F0V0"/>
<dbReference type="Gene3D" id="1.10.260.40">
    <property type="entry name" value="lambda repressor-like DNA-binding domains"/>
    <property type="match status" value="1"/>
</dbReference>
<dbReference type="InterPro" id="IPR010982">
    <property type="entry name" value="Lambda_DNA-bd_dom_sf"/>
</dbReference>
<evidence type="ECO:0000259" key="1">
    <source>
        <dbReference type="PROSITE" id="PS50943"/>
    </source>
</evidence>
<reference evidence="2 3" key="1">
    <citation type="submission" date="2018-08" db="EMBL/GenBank/DDBJ databases">
        <title>A genome reference for cultivated species of the human gut microbiota.</title>
        <authorList>
            <person name="Zou Y."/>
            <person name="Xue W."/>
            <person name="Luo G."/>
        </authorList>
    </citation>
    <scope>NUCLEOTIDE SEQUENCE [LARGE SCALE GENOMIC DNA]</scope>
    <source>
        <strain evidence="2 3">AF25-11</strain>
    </source>
</reference>
<dbReference type="RefSeq" id="WP_118398333.1">
    <property type="nucleotide sequence ID" value="NZ_QRUK01000011.1"/>
</dbReference>
<dbReference type="EMBL" id="QRUK01000011">
    <property type="protein sequence ID" value="RGR58939.1"/>
    <property type="molecule type" value="Genomic_DNA"/>
</dbReference>
<feature type="domain" description="HTH cro/C1-type" evidence="1">
    <location>
        <begin position="33"/>
        <end position="81"/>
    </location>
</feature>
<dbReference type="SUPFAM" id="SSF47413">
    <property type="entry name" value="lambda repressor-like DNA-binding domains"/>
    <property type="match status" value="1"/>
</dbReference>
<evidence type="ECO:0000313" key="2">
    <source>
        <dbReference type="EMBL" id="RGR58939.1"/>
    </source>
</evidence>
<proteinExistence type="predicted"/>